<dbReference type="GO" id="GO:0140359">
    <property type="term" value="F:ABC-type transporter activity"/>
    <property type="evidence" value="ECO:0007669"/>
    <property type="project" value="InterPro"/>
</dbReference>
<dbReference type="InterPro" id="IPR013525">
    <property type="entry name" value="ABC2_TM"/>
</dbReference>
<dbReference type="InterPro" id="IPR034001">
    <property type="entry name" value="ABCG_PDR_1"/>
</dbReference>
<dbReference type="InterPro" id="IPR029481">
    <property type="entry name" value="ABC_trans_N"/>
</dbReference>
<gene>
    <name evidence="11" type="ORF">H0H81_010207</name>
</gene>
<keyword evidence="3" id="KW-0813">Transport</keyword>
<keyword evidence="6" id="KW-0067">ATP-binding</keyword>
<feature type="transmembrane region" description="Helical" evidence="9">
    <location>
        <begin position="561"/>
        <end position="585"/>
    </location>
</feature>
<dbReference type="InterPro" id="IPR003593">
    <property type="entry name" value="AAA+_ATPase"/>
</dbReference>
<evidence type="ECO:0000313" key="12">
    <source>
        <dbReference type="Proteomes" id="UP000717328"/>
    </source>
</evidence>
<evidence type="ECO:0000256" key="2">
    <source>
        <dbReference type="ARBA" id="ARBA00006012"/>
    </source>
</evidence>
<dbReference type="Pfam" id="PF01061">
    <property type="entry name" value="ABC2_membrane"/>
    <property type="match status" value="2"/>
</dbReference>
<dbReference type="Pfam" id="PF00005">
    <property type="entry name" value="ABC_tran"/>
    <property type="match status" value="2"/>
</dbReference>
<dbReference type="PANTHER" id="PTHR19241">
    <property type="entry name" value="ATP-BINDING CASSETTE TRANSPORTER"/>
    <property type="match status" value="1"/>
</dbReference>
<dbReference type="AlphaFoldDB" id="A0A9P7GJS3"/>
<dbReference type="InterPro" id="IPR003439">
    <property type="entry name" value="ABC_transporter-like_ATP-bd"/>
</dbReference>
<dbReference type="InterPro" id="IPR034003">
    <property type="entry name" value="ABCG_PDR_2"/>
</dbReference>
<evidence type="ECO:0000256" key="9">
    <source>
        <dbReference type="SAM" id="Phobius"/>
    </source>
</evidence>
<dbReference type="SUPFAM" id="SSF52540">
    <property type="entry name" value="P-loop containing nucleoside triphosphate hydrolases"/>
    <property type="match status" value="2"/>
</dbReference>
<dbReference type="InterPro" id="IPR017871">
    <property type="entry name" value="ABC_transporter-like_CS"/>
</dbReference>
<keyword evidence="12" id="KW-1185">Reference proteome</keyword>
<feature type="transmembrane region" description="Helical" evidence="9">
    <location>
        <begin position="519"/>
        <end position="541"/>
    </location>
</feature>
<dbReference type="GO" id="GO:0016020">
    <property type="term" value="C:membrane"/>
    <property type="evidence" value="ECO:0007669"/>
    <property type="project" value="UniProtKB-SubCell"/>
</dbReference>
<dbReference type="Gene3D" id="3.40.50.300">
    <property type="entry name" value="P-loop containing nucleotide triphosphate hydrolases"/>
    <property type="match status" value="2"/>
</dbReference>
<keyword evidence="5" id="KW-0547">Nucleotide-binding</keyword>
<dbReference type="OrthoDB" id="245989at2759"/>
<dbReference type="Proteomes" id="UP000717328">
    <property type="component" value="Unassembled WGS sequence"/>
</dbReference>
<dbReference type="SMART" id="SM00382">
    <property type="entry name" value="AAA"/>
    <property type="match status" value="2"/>
</dbReference>
<accession>A0A9P7GJS3</accession>
<proteinExistence type="inferred from homology"/>
<dbReference type="PROSITE" id="PS50893">
    <property type="entry name" value="ABC_TRANSPORTER_2"/>
    <property type="match status" value="2"/>
</dbReference>
<protein>
    <recommendedName>
        <fullName evidence="10">ABC transporter domain-containing protein</fullName>
    </recommendedName>
</protein>
<comment type="caution">
    <text evidence="11">The sequence shown here is derived from an EMBL/GenBank/DDBJ whole genome shotgun (WGS) entry which is preliminary data.</text>
</comment>
<feature type="transmembrane region" description="Helical" evidence="9">
    <location>
        <begin position="627"/>
        <end position="646"/>
    </location>
</feature>
<comment type="similarity">
    <text evidence="2">Belongs to the ABC transporter superfamily. ABCG family. PDR (TC 3.A.1.205) subfamily.</text>
</comment>
<evidence type="ECO:0000259" key="10">
    <source>
        <dbReference type="PROSITE" id="PS50893"/>
    </source>
</evidence>
<evidence type="ECO:0000256" key="7">
    <source>
        <dbReference type="ARBA" id="ARBA00022989"/>
    </source>
</evidence>
<dbReference type="Pfam" id="PF14510">
    <property type="entry name" value="ABC_trans_N"/>
    <property type="match status" value="1"/>
</dbReference>
<dbReference type="InterPro" id="IPR027417">
    <property type="entry name" value="P-loop_NTPase"/>
</dbReference>
<reference evidence="11" key="1">
    <citation type="submission" date="2021-02" db="EMBL/GenBank/DDBJ databases">
        <authorList>
            <person name="Nieuwenhuis M."/>
            <person name="Van De Peppel L.J.J."/>
        </authorList>
    </citation>
    <scope>NUCLEOTIDE SEQUENCE</scope>
    <source>
        <strain evidence="11">D49</strain>
    </source>
</reference>
<evidence type="ECO:0000256" key="6">
    <source>
        <dbReference type="ARBA" id="ARBA00022840"/>
    </source>
</evidence>
<evidence type="ECO:0000256" key="5">
    <source>
        <dbReference type="ARBA" id="ARBA00022741"/>
    </source>
</evidence>
<feature type="domain" description="ABC transporter" evidence="10">
    <location>
        <begin position="818"/>
        <end position="1057"/>
    </location>
</feature>
<evidence type="ECO:0000256" key="8">
    <source>
        <dbReference type="ARBA" id="ARBA00023136"/>
    </source>
</evidence>
<keyword evidence="4 9" id="KW-0812">Transmembrane</keyword>
<dbReference type="EMBL" id="JABCKI010000315">
    <property type="protein sequence ID" value="KAG5651019.1"/>
    <property type="molecule type" value="Genomic_DNA"/>
</dbReference>
<sequence length="1195" mass="132547">MEPTPLSRAPSAPTVDEFELVQSNTYADPEINHHVPHVDIASLDPVGVQELRRTFSKNPDVHQDHREENRGPFNFQKTLRAFVRRRDEAHIQPRTLGVVFEDLEVVGVGATNTYQPTLGSLLSPRNLLRTIQAARYPPVRKILSGFEGVARPGQMILVLGRPGSGCTTFLKTMANMRQEFYAVNGNIHYDSMSPFDIQNHFRGDVQYCPEDDVHFPTLTVEQTIQFAAKTRAPRSRAGETRKTYDNIVVDILTTIFGLRHARRTPVGDAAIRGVSGGEKKRVSIAEAFATRSCIGAWDNSTRGLDSSTALEYVHTLRIATDTFDVTTLVSIYQAGESLYRLFDKVCVIYEGKMAYFGPANRARQYFIDMGYEPANRQTTADFLVSVTDPQGRKNRAGVTSLPRTADEFADYFKKSPLGVANREDIASYKAQFVAQPEKASEYMKSAQAEHAKGVRETSPYLISIPMQARAVMLRRVQILRGNPLALGLNIFSFVFESLIMGSVFLKAPEATSAFFSRGGVLFFALLFGAFTAMAEIPALYAQRPIVNRHKTAAMYHPFIEALALTLVDLPITFITTSILGIILYFMVGLQRSAEQFFIFFLFLFTMTVTMKSLFRAIASAFKSEANAQTVAGISILILGIYTGYTIPRPSMIGALRWITHINPLRYGFEVIMANEFRTINGLCSTLVPQGPGYENVFLANQVCATVGSVPGEAFVSGSRFLSLSYDYSYSNTWRNFGILIAFATVFITSLLIFSEFNTSTSNETPVVLFKQGTKPTLSSKSKDEEAVHDEKSFLPFSGDARADAHKEISSKAPISDIFSWQHVNYVVPIPGADDRKLLSDITGFVAPGKLTALMGESGAGKTTLLNVLAQRVNTGVVTGDMLVNGQALPNDFQSQTGYCQQMDTHMPTATVREALLFSANLRQPPSVPLAEKQAYVEKCLKMCGLEAYGEAAVGSLGIEHRKRTTIAVELAAKPKLLLFLDEPTSGLDSQSAWSIMSFLRSLADNGQAILCTIHQPSAELFQVFDRMLLLRKGGQTVYFGDLGRNATTLIKYFERNGARPCLREENPAEFMLDVIGAGATATSAQDWHEVWCASEESRKLQAEVDEIHTKGREHPPVETTLQTEFATSWFNQTALLFRRNLEAYWRDPTYLIAKLVLNVVGGLFIGFTFFHAKDTQQGTQNKLFVSIHFFGFSIT</sequence>
<reference evidence="11" key="2">
    <citation type="submission" date="2021-10" db="EMBL/GenBank/DDBJ databases">
        <title>Phylogenomics reveals ancestral predisposition of the termite-cultivated fungus Termitomyces towards a domesticated lifestyle.</title>
        <authorList>
            <person name="Auxier B."/>
            <person name="Grum-Grzhimaylo A."/>
            <person name="Cardenas M.E."/>
            <person name="Lodge J.D."/>
            <person name="Laessoe T."/>
            <person name="Pedersen O."/>
            <person name="Smith M.E."/>
            <person name="Kuyper T.W."/>
            <person name="Franco-Molano E.A."/>
            <person name="Baroni T.J."/>
            <person name="Aanen D.K."/>
        </authorList>
    </citation>
    <scope>NUCLEOTIDE SEQUENCE</scope>
    <source>
        <strain evidence="11">D49</strain>
    </source>
</reference>
<dbReference type="PROSITE" id="PS00211">
    <property type="entry name" value="ABC_TRANSPORTER_1"/>
    <property type="match status" value="1"/>
</dbReference>
<evidence type="ECO:0000256" key="4">
    <source>
        <dbReference type="ARBA" id="ARBA00022692"/>
    </source>
</evidence>
<dbReference type="CDD" id="cd03233">
    <property type="entry name" value="ABCG_PDR_domain1"/>
    <property type="match status" value="1"/>
</dbReference>
<name>A0A9P7GJS3_9AGAR</name>
<dbReference type="CDD" id="cd03232">
    <property type="entry name" value="ABCG_PDR_domain2"/>
    <property type="match status" value="1"/>
</dbReference>
<dbReference type="GO" id="GO:0016887">
    <property type="term" value="F:ATP hydrolysis activity"/>
    <property type="evidence" value="ECO:0007669"/>
    <property type="project" value="InterPro"/>
</dbReference>
<keyword evidence="7 9" id="KW-1133">Transmembrane helix</keyword>
<feature type="transmembrane region" description="Helical" evidence="9">
    <location>
        <begin position="597"/>
        <end position="621"/>
    </location>
</feature>
<evidence type="ECO:0000256" key="3">
    <source>
        <dbReference type="ARBA" id="ARBA00022448"/>
    </source>
</evidence>
<organism evidence="11 12">
    <name type="scientific">Sphagnurus paluster</name>
    <dbReference type="NCBI Taxonomy" id="117069"/>
    <lineage>
        <taxon>Eukaryota</taxon>
        <taxon>Fungi</taxon>
        <taxon>Dikarya</taxon>
        <taxon>Basidiomycota</taxon>
        <taxon>Agaricomycotina</taxon>
        <taxon>Agaricomycetes</taxon>
        <taxon>Agaricomycetidae</taxon>
        <taxon>Agaricales</taxon>
        <taxon>Tricholomatineae</taxon>
        <taxon>Lyophyllaceae</taxon>
        <taxon>Sphagnurus</taxon>
    </lineage>
</organism>
<evidence type="ECO:0000256" key="1">
    <source>
        <dbReference type="ARBA" id="ARBA00004141"/>
    </source>
</evidence>
<comment type="subcellular location">
    <subcellularLocation>
        <location evidence="1">Membrane</location>
        <topology evidence="1">Multi-pass membrane protein</topology>
    </subcellularLocation>
</comment>
<keyword evidence="8 9" id="KW-0472">Membrane</keyword>
<dbReference type="GO" id="GO:0005524">
    <property type="term" value="F:ATP binding"/>
    <property type="evidence" value="ECO:0007669"/>
    <property type="project" value="UniProtKB-KW"/>
</dbReference>
<feature type="transmembrane region" description="Helical" evidence="9">
    <location>
        <begin position="736"/>
        <end position="754"/>
    </location>
</feature>
<dbReference type="InterPro" id="IPR043926">
    <property type="entry name" value="ABCG_dom"/>
</dbReference>
<dbReference type="Pfam" id="PF06422">
    <property type="entry name" value="PDR_CDR"/>
    <property type="match status" value="1"/>
</dbReference>
<feature type="transmembrane region" description="Helical" evidence="9">
    <location>
        <begin position="1150"/>
        <end position="1172"/>
    </location>
</feature>
<evidence type="ECO:0000313" key="11">
    <source>
        <dbReference type="EMBL" id="KAG5651019.1"/>
    </source>
</evidence>
<feature type="transmembrane region" description="Helical" evidence="9">
    <location>
        <begin position="484"/>
        <end position="507"/>
    </location>
</feature>
<dbReference type="InterPro" id="IPR010929">
    <property type="entry name" value="PDR_CDR_ABC"/>
</dbReference>
<feature type="domain" description="ABC transporter" evidence="10">
    <location>
        <begin position="128"/>
        <end position="375"/>
    </location>
</feature>
<dbReference type="FunFam" id="3.40.50.300:FF:000054">
    <property type="entry name" value="ABC multidrug transporter atrF"/>
    <property type="match status" value="1"/>
</dbReference>
<dbReference type="Pfam" id="PF19055">
    <property type="entry name" value="ABC2_membrane_7"/>
    <property type="match status" value="1"/>
</dbReference>